<organism evidence="2 3">
    <name type="scientific">Pedobacter vanadiisoli</name>
    <dbReference type="NCBI Taxonomy" id="1761975"/>
    <lineage>
        <taxon>Bacteria</taxon>
        <taxon>Pseudomonadati</taxon>
        <taxon>Bacteroidota</taxon>
        <taxon>Sphingobacteriia</taxon>
        <taxon>Sphingobacteriales</taxon>
        <taxon>Sphingobacteriaceae</taxon>
        <taxon>Pedobacter</taxon>
    </lineage>
</organism>
<gene>
    <name evidence="2" type="ORF">ACFSR6_02920</name>
</gene>
<dbReference type="Proteomes" id="UP001597461">
    <property type="component" value="Unassembled WGS sequence"/>
</dbReference>
<feature type="chain" id="PRO_5046282942" description="WG repeat protein" evidence="1">
    <location>
        <begin position="19"/>
        <end position="419"/>
    </location>
</feature>
<dbReference type="RefSeq" id="WP_379074679.1">
    <property type="nucleotide sequence ID" value="NZ_JBHULL010000003.1"/>
</dbReference>
<evidence type="ECO:0008006" key="4">
    <source>
        <dbReference type="Google" id="ProtNLM"/>
    </source>
</evidence>
<dbReference type="EMBL" id="JBHULL010000003">
    <property type="protein sequence ID" value="MFD2581426.1"/>
    <property type="molecule type" value="Genomic_DNA"/>
</dbReference>
<reference evidence="3" key="1">
    <citation type="journal article" date="2019" name="Int. J. Syst. Evol. Microbiol.">
        <title>The Global Catalogue of Microorganisms (GCM) 10K type strain sequencing project: providing services to taxonomists for standard genome sequencing and annotation.</title>
        <authorList>
            <consortium name="The Broad Institute Genomics Platform"/>
            <consortium name="The Broad Institute Genome Sequencing Center for Infectious Disease"/>
            <person name="Wu L."/>
            <person name="Ma J."/>
        </authorList>
    </citation>
    <scope>NUCLEOTIDE SEQUENCE [LARGE SCALE GENOMIC DNA]</scope>
    <source>
        <strain evidence="3">KCTC 42866</strain>
    </source>
</reference>
<keyword evidence="3" id="KW-1185">Reference proteome</keyword>
<evidence type="ECO:0000313" key="3">
    <source>
        <dbReference type="Proteomes" id="UP001597461"/>
    </source>
</evidence>
<keyword evidence="1" id="KW-0732">Signal</keyword>
<evidence type="ECO:0000256" key="1">
    <source>
        <dbReference type="SAM" id="SignalP"/>
    </source>
</evidence>
<accession>A0ABW5MF61</accession>
<protein>
    <recommendedName>
        <fullName evidence="4">WG repeat protein</fullName>
    </recommendedName>
</protein>
<feature type="signal peptide" evidence="1">
    <location>
        <begin position="1"/>
        <end position="18"/>
    </location>
</feature>
<sequence>MKKIVLIGLLFYGFAAQAQFNAMAKQMNKDCTSESVLKEPGKFLDAHIGGVAGGGKEGISSTEIANAQKMMGAFENIIKPKLQFTGGLAKASFGLNSKAYYNQFSACSYTYNLGFHAFVCNVQTHKLAIVDEYQGVLRVIGNPSFQKAFNSFGGNAAAYKIPANSQHVNAPFIAILNYYGFADSRVVSAINNGNGFIDLNSEQAGNLSSFPVIENKPGKGYGINFPNSGFVTVNNDFVYRHAFITHNDIPFFIPITRKKFLQDMLEYYDREKMGIVPLLEEKVKNKITNAELNLKEFYEVNARKKTTAQNLLTNKDEKWLNQQAVIPGDNKAFVVPTDRNRYLGDVYGNFYFTEFYTGTEGFSLYQINPEYLKKYPPNGAKPAVVDVMYRFKPNYNFLMGVKESFIDQLNLDEFRKLLQ</sequence>
<name>A0ABW5MF61_9SPHI</name>
<proteinExistence type="predicted"/>
<evidence type="ECO:0000313" key="2">
    <source>
        <dbReference type="EMBL" id="MFD2581426.1"/>
    </source>
</evidence>
<comment type="caution">
    <text evidence="2">The sequence shown here is derived from an EMBL/GenBank/DDBJ whole genome shotgun (WGS) entry which is preliminary data.</text>
</comment>